<evidence type="ECO:0000256" key="2">
    <source>
        <dbReference type="SAM" id="SignalP"/>
    </source>
</evidence>
<organism evidence="4">
    <name type="scientific">Arabidopsis lyrata subsp. lyrata</name>
    <name type="common">Lyre-leaved rock-cress</name>
    <dbReference type="NCBI Taxonomy" id="81972"/>
    <lineage>
        <taxon>Eukaryota</taxon>
        <taxon>Viridiplantae</taxon>
        <taxon>Streptophyta</taxon>
        <taxon>Embryophyta</taxon>
        <taxon>Tracheophyta</taxon>
        <taxon>Spermatophyta</taxon>
        <taxon>Magnoliopsida</taxon>
        <taxon>eudicotyledons</taxon>
        <taxon>Gunneridae</taxon>
        <taxon>Pentapetalae</taxon>
        <taxon>rosids</taxon>
        <taxon>malvids</taxon>
        <taxon>Brassicales</taxon>
        <taxon>Brassicaceae</taxon>
        <taxon>Camelineae</taxon>
        <taxon>Arabidopsis</taxon>
    </lineage>
</organism>
<feature type="compositionally biased region" description="Basic and acidic residues" evidence="1">
    <location>
        <begin position="51"/>
        <end position="60"/>
    </location>
</feature>
<feature type="signal peptide" evidence="2">
    <location>
        <begin position="1"/>
        <end position="18"/>
    </location>
</feature>
<evidence type="ECO:0000313" key="4">
    <source>
        <dbReference type="Proteomes" id="UP000008694"/>
    </source>
</evidence>
<name>D7KP14_ARALL</name>
<reference evidence="4" key="1">
    <citation type="journal article" date="2011" name="Nat. Genet.">
        <title>The Arabidopsis lyrata genome sequence and the basis of rapid genome size change.</title>
        <authorList>
            <person name="Hu T.T."/>
            <person name="Pattyn P."/>
            <person name="Bakker E.G."/>
            <person name="Cao J."/>
            <person name="Cheng J.-F."/>
            <person name="Clark R.M."/>
            <person name="Fahlgren N."/>
            <person name="Fawcett J.A."/>
            <person name="Grimwood J."/>
            <person name="Gundlach H."/>
            <person name="Haberer G."/>
            <person name="Hollister J.D."/>
            <person name="Ossowski S."/>
            <person name="Ottilar R.P."/>
            <person name="Salamov A.A."/>
            <person name="Schneeberger K."/>
            <person name="Spannagl M."/>
            <person name="Wang X."/>
            <person name="Yang L."/>
            <person name="Nasrallah M.E."/>
            <person name="Bergelson J."/>
            <person name="Carrington J.C."/>
            <person name="Gaut B.S."/>
            <person name="Schmutz J."/>
            <person name="Mayer K.F.X."/>
            <person name="Van de Peer Y."/>
            <person name="Grigoriev I.V."/>
            <person name="Nordborg M."/>
            <person name="Weigel D."/>
            <person name="Guo Y.-L."/>
        </authorList>
    </citation>
    <scope>NUCLEOTIDE SEQUENCE [LARGE SCALE GENOMIC DNA]</scope>
    <source>
        <strain evidence="4">cv. MN47</strain>
    </source>
</reference>
<dbReference type="EMBL" id="GL348713">
    <property type="protein sequence ID" value="EFH70847.1"/>
    <property type="molecule type" value="Genomic_DNA"/>
</dbReference>
<feature type="chain" id="PRO_5003101471" evidence="2">
    <location>
        <begin position="19"/>
        <end position="110"/>
    </location>
</feature>
<evidence type="ECO:0000256" key="1">
    <source>
        <dbReference type="SAM" id="MobiDB-lite"/>
    </source>
</evidence>
<sequence>MYGFLLALQLLAYQNISGLLDKISGSSDPSNLHGMAFNSRKNLSLNEVHLVDRVPDETPSKSKASTSRQGKKRKFELIDDAQPDDIKEWVNSEFVAVRHELAETIKKLTA</sequence>
<dbReference type="Proteomes" id="UP000008694">
    <property type="component" value="Unassembled WGS sequence"/>
</dbReference>
<keyword evidence="4" id="KW-1185">Reference proteome</keyword>
<dbReference type="AlphaFoldDB" id="D7KP14"/>
<feature type="region of interest" description="Disordered" evidence="1">
    <location>
        <begin position="51"/>
        <end position="76"/>
    </location>
</feature>
<accession>D7KP14</accession>
<proteinExistence type="predicted"/>
<gene>
    <name evidence="3" type="ORF">ARALYDRAFT_682742</name>
</gene>
<protein>
    <submittedName>
        <fullName evidence="3">Predicted protein</fullName>
    </submittedName>
</protein>
<evidence type="ECO:0000313" key="3">
    <source>
        <dbReference type="EMBL" id="EFH70847.1"/>
    </source>
</evidence>
<keyword evidence="2" id="KW-0732">Signal</keyword>
<dbReference type="Gramene" id="Al_scaffold_0001_5065">
    <property type="protein sequence ID" value="Al_scaffold_0001_5065"/>
    <property type="gene ID" value="Al_scaffold_0001_5065"/>
</dbReference>
<dbReference type="HOGENOM" id="CLU_2174427_0_0_1"/>